<dbReference type="EMBL" id="CAJVCH010189643">
    <property type="protein sequence ID" value="CAG7730139.1"/>
    <property type="molecule type" value="Genomic_DNA"/>
</dbReference>
<evidence type="ECO:0000313" key="1">
    <source>
        <dbReference type="EMBL" id="CAG7730139.1"/>
    </source>
</evidence>
<accession>A0A8J2K2Q0</accession>
<organism evidence="1 2">
    <name type="scientific">Allacma fusca</name>
    <dbReference type="NCBI Taxonomy" id="39272"/>
    <lineage>
        <taxon>Eukaryota</taxon>
        <taxon>Metazoa</taxon>
        <taxon>Ecdysozoa</taxon>
        <taxon>Arthropoda</taxon>
        <taxon>Hexapoda</taxon>
        <taxon>Collembola</taxon>
        <taxon>Symphypleona</taxon>
        <taxon>Sminthuridae</taxon>
        <taxon>Allacma</taxon>
    </lineage>
</organism>
<dbReference type="AlphaFoldDB" id="A0A8J2K2Q0"/>
<sequence>QVATFKPESDGDDMIAAHILEDPLNLLKNIDVKQMSLMTKRRVC</sequence>
<keyword evidence="2" id="KW-1185">Reference proteome</keyword>
<reference evidence="1" key="1">
    <citation type="submission" date="2021-06" db="EMBL/GenBank/DDBJ databases">
        <authorList>
            <person name="Hodson N. C."/>
            <person name="Mongue J. A."/>
            <person name="Jaron S. K."/>
        </authorList>
    </citation>
    <scope>NUCLEOTIDE SEQUENCE</scope>
</reference>
<feature type="non-terminal residue" evidence="1">
    <location>
        <position position="1"/>
    </location>
</feature>
<comment type="caution">
    <text evidence="1">The sequence shown here is derived from an EMBL/GenBank/DDBJ whole genome shotgun (WGS) entry which is preliminary data.</text>
</comment>
<dbReference type="Proteomes" id="UP000708208">
    <property type="component" value="Unassembled WGS sequence"/>
</dbReference>
<gene>
    <name evidence="1" type="ORF">AFUS01_LOCUS18807</name>
</gene>
<protein>
    <submittedName>
        <fullName evidence="1">Uncharacterized protein</fullName>
    </submittedName>
</protein>
<proteinExistence type="predicted"/>
<evidence type="ECO:0000313" key="2">
    <source>
        <dbReference type="Proteomes" id="UP000708208"/>
    </source>
</evidence>
<name>A0A8J2K2Q0_9HEXA</name>